<evidence type="ECO:0000313" key="4">
    <source>
        <dbReference type="EMBL" id="CAB4561605.1"/>
    </source>
</evidence>
<evidence type="ECO:0000256" key="2">
    <source>
        <dbReference type="ARBA" id="ARBA00022801"/>
    </source>
</evidence>
<organism evidence="4">
    <name type="scientific">freshwater metagenome</name>
    <dbReference type="NCBI Taxonomy" id="449393"/>
    <lineage>
        <taxon>unclassified sequences</taxon>
        <taxon>metagenomes</taxon>
        <taxon>ecological metagenomes</taxon>
    </lineage>
</organism>
<comment type="similarity">
    <text evidence="1">Belongs to the thioesterase PaaI family.</text>
</comment>
<dbReference type="InterPro" id="IPR029069">
    <property type="entry name" value="HotDog_dom_sf"/>
</dbReference>
<dbReference type="FunFam" id="3.10.129.10:FF:000022">
    <property type="entry name" value="Phenylacetic acid degradation protein"/>
    <property type="match status" value="1"/>
</dbReference>
<keyword evidence="2" id="KW-0378">Hydrolase</keyword>
<dbReference type="InterPro" id="IPR006683">
    <property type="entry name" value="Thioestr_dom"/>
</dbReference>
<accession>A0A6J6DER4</accession>
<evidence type="ECO:0000259" key="3">
    <source>
        <dbReference type="Pfam" id="PF03061"/>
    </source>
</evidence>
<dbReference type="InterPro" id="IPR052723">
    <property type="entry name" value="Acyl-CoA_thioesterase_PaaI"/>
</dbReference>
<dbReference type="InterPro" id="IPR003736">
    <property type="entry name" value="PAAI_dom"/>
</dbReference>
<name>A0A6J6DER4_9ZZZZ</name>
<dbReference type="Pfam" id="PF03061">
    <property type="entry name" value="4HBT"/>
    <property type="match status" value="1"/>
</dbReference>
<sequence>MTVREMFDKDVASASLGMKLMEAGAGHAVVTMLVREDMLNGFGVMHGGLLFSLADTAFALACNDGSAVTFTSGADITFLRPVGPGQRLTAIAAERSRSGRTGIYDVTVRDESNEAVAEFRGRSRSTDRPVLWAD</sequence>
<evidence type="ECO:0000256" key="1">
    <source>
        <dbReference type="ARBA" id="ARBA00008324"/>
    </source>
</evidence>
<dbReference type="InterPro" id="IPR011973">
    <property type="entry name" value="PaaD"/>
</dbReference>
<dbReference type="CDD" id="cd03443">
    <property type="entry name" value="PaaI_thioesterase"/>
    <property type="match status" value="1"/>
</dbReference>
<dbReference type="PANTHER" id="PTHR42856">
    <property type="entry name" value="ACYL-COENZYME A THIOESTERASE PAAI"/>
    <property type="match status" value="1"/>
</dbReference>
<dbReference type="EMBL" id="CAEZTD010000050">
    <property type="protein sequence ID" value="CAB4561605.1"/>
    <property type="molecule type" value="Genomic_DNA"/>
</dbReference>
<dbReference type="AlphaFoldDB" id="A0A6J6DER4"/>
<dbReference type="Gene3D" id="3.10.129.10">
    <property type="entry name" value="Hotdog Thioesterase"/>
    <property type="match status" value="1"/>
</dbReference>
<reference evidence="4" key="1">
    <citation type="submission" date="2020-05" db="EMBL/GenBank/DDBJ databases">
        <authorList>
            <person name="Chiriac C."/>
            <person name="Salcher M."/>
            <person name="Ghai R."/>
            <person name="Kavagutti S V."/>
        </authorList>
    </citation>
    <scope>NUCLEOTIDE SEQUENCE</scope>
</reference>
<dbReference type="PANTHER" id="PTHR42856:SF1">
    <property type="entry name" value="ACYL-COENZYME A THIOESTERASE PAAI"/>
    <property type="match status" value="1"/>
</dbReference>
<dbReference type="SUPFAM" id="SSF54637">
    <property type="entry name" value="Thioesterase/thiol ester dehydrase-isomerase"/>
    <property type="match status" value="1"/>
</dbReference>
<dbReference type="NCBIfam" id="TIGR02286">
    <property type="entry name" value="PaaD"/>
    <property type="match status" value="1"/>
</dbReference>
<gene>
    <name evidence="4" type="ORF">UFOPK1591_00769</name>
</gene>
<dbReference type="NCBIfam" id="TIGR00369">
    <property type="entry name" value="unchar_dom_1"/>
    <property type="match status" value="1"/>
</dbReference>
<feature type="domain" description="Thioesterase" evidence="3">
    <location>
        <begin position="42"/>
        <end position="115"/>
    </location>
</feature>
<proteinExistence type="inferred from homology"/>
<dbReference type="GO" id="GO:0016289">
    <property type="term" value="F:acyl-CoA hydrolase activity"/>
    <property type="evidence" value="ECO:0007669"/>
    <property type="project" value="TreeGrafter"/>
</dbReference>
<protein>
    <submittedName>
        <fullName evidence="4">Unannotated protein</fullName>
    </submittedName>
</protein>